<evidence type="ECO:0000313" key="3">
    <source>
        <dbReference type="EMBL" id="CDW86638.1"/>
    </source>
</evidence>
<protein>
    <submittedName>
        <fullName evidence="3">Uncharacterized protein</fullName>
    </submittedName>
</protein>
<keyword evidence="2" id="KW-0812">Transmembrane</keyword>
<dbReference type="Proteomes" id="UP000039865">
    <property type="component" value="Unassembled WGS sequence"/>
</dbReference>
<keyword evidence="4" id="KW-1185">Reference proteome</keyword>
<sequence length="336" mass="38523">MILLIFVLGGITIFVIIMILISYMWKRFKSSSTTTPITQLPAEFHTPRENPNDETQKVLIDEPNQKSQGKTLSSAIPHQHGKTGFLLKKLVKEDQTALPGPLSTFILVDAKNQIHSKSPRQKTPNLNRHADVQYLDTFQFQLKLQQNGSVSDFENSSSRPAESSDNNPQNSTFQSNNLRMAFASMIRKQQEQPHQHSNHDLKMNSQNQIVDFNTNKFVRIMRQKLSQEFDNHLQVKPKQNSTANISTYYKSKNGSIASQQIGQNRKNLYHKSIDNTAAKSHSIHSSIVNDDELGFRGQYVDFYIAPLDHNRFMMPTNSNKRGYNSKHLQLKKNVRR</sequence>
<feature type="transmembrane region" description="Helical" evidence="2">
    <location>
        <begin position="6"/>
        <end position="25"/>
    </location>
</feature>
<feature type="region of interest" description="Disordered" evidence="1">
    <location>
        <begin position="149"/>
        <end position="174"/>
    </location>
</feature>
<name>A0A078B0K4_STYLE</name>
<evidence type="ECO:0000313" key="4">
    <source>
        <dbReference type="Proteomes" id="UP000039865"/>
    </source>
</evidence>
<dbReference type="InParanoid" id="A0A078B0K4"/>
<proteinExistence type="predicted"/>
<reference evidence="3 4" key="1">
    <citation type="submission" date="2014-06" db="EMBL/GenBank/DDBJ databases">
        <authorList>
            <person name="Swart Estienne"/>
        </authorList>
    </citation>
    <scope>NUCLEOTIDE SEQUENCE [LARGE SCALE GENOMIC DNA]</scope>
    <source>
        <strain evidence="3 4">130c</strain>
    </source>
</reference>
<keyword evidence="2" id="KW-0472">Membrane</keyword>
<evidence type="ECO:0000256" key="1">
    <source>
        <dbReference type="SAM" id="MobiDB-lite"/>
    </source>
</evidence>
<evidence type="ECO:0000256" key="2">
    <source>
        <dbReference type="SAM" id="Phobius"/>
    </source>
</evidence>
<dbReference type="AlphaFoldDB" id="A0A078B0K4"/>
<gene>
    <name evidence="3" type="primary">Contig11047.g11812</name>
    <name evidence="3" type="ORF">STYLEM_15735</name>
</gene>
<organism evidence="3 4">
    <name type="scientific">Stylonychia lemnae</name>
    <name type="common">Ciliate</name>
    <dbReference type="NCBI Taxonomy" id="5949"/>
    <lineage>
        <taxon>Eukaryota</taxon>
        <taxon>Sar</taxon>
        <taxon>Alveolata</taxon>
        <taxon>Ciliophora</taxon>
        <taxon>Intramacronucleata</taxon>
        <taxon>Spirotrichea</taxon>
        <taxon>Stichotrichia</taxon>
        <taxon>Sporadotrichida</taxon>
        <taxon>Oxytrichidae</taxon>
        <taxon>Stylonychinae</taxon>
        <taxon>Stylonychia</taxon>
    </lineage>
</organism>
<accession>A0A078B0K4</accession>
<keyword evidence="2" id="KW-1133">Transmembrane helix</keyword>
<dbReference type="EMBL" id="CCKQ01014842">
    <property type="protein sequence ID" value="CDW86638.1"/>
    <property type="molecule type" value="Genomic_DNA"/>
</dbReference>